<dbReference type="GO" id="GO:0004113">
    <property type="term" value="F:2',3'-cyclic-nucleotide 3'-phosphodiesterase activity"/>
    <property type="evidence" value="ECO:0007669"/>
    <property type="project" value="TreeGrafter"/>
</dbReference>
<feature type="binding site" evidence="2">
    <location>
        <position position="67"/>
    </location>
    <ligand>
        <name>Fe cation</name>
        <dbReference type="ChEBI" id="CHEBI:24875"/>
        <label>2</label>
    </ligand>
</feature>
<dbReference type="PANTHER" id="PTHR36303">
    <property type="entry name" value="2',3'-CYCLIC-NUCLEOTIDE 2'-PHOSPHODIESTERASE"/>
    <property type="match status" value="1"/>
</dbReference>
<dbReference type="EMBL" id="DVLU01000064">
    <property type="protein sequence ID" value="HIT85512.1"/>
    <property type="molecule type" value="Genomic_DNA"/>
</dbReference>
<reference evidence="3" key="1">
    <citation type="submission" date="2020-10" db="EMBL/GenBank/DDBJ databases">
        <authorList>
            <person name="Gilroy R."/>
        </authorList>
    </citation>
    <scope>NUCLEOTIDE SEQUENCE</scope>
    <source>
        <strain evidence="3">CHK181-108</strain>
    </source>
</reference>
<dbReference type="GO" id="GO:0046872">
    <property type="term" value="F:metal ion binding"/>
    <property type="evidence" value="ECO:0007669"/>
    <property type="project" value="UniProtKB-KW"/>
</dbReference>
<dbReference type="Gene3D" id="3.60.21.10">
    <property type="match status" value="1"/>
</dbReference>
<feature type="binding site" evidence="2">
    <location>
        <position position="39"/>
    </location>
    <ligand>
        <name>Fe cation</name>
        <dbReference type="ChEBI" id="CHEBI:24875"/>
        <label>1</label>
    </ligand>
</feature>
<dbReference type="CDD" id="cd07382">
    <property type="entry name" value="MPP_DR1281"/>
    <property type="match status" value="1"/>
</dbReference>
<gene>
    <name evidence="3" type="ORF">IAA60_06355</name>
</gene>
<keyword evidence="2" id="KW-0479">Metal-binding</keyword>
<feature type="binding site" evidence="2">
    <location>
        <position position="40"/>
    </location>
    <ligand>
        <name>Fe cation</name>
        <dbReference type="ChEBI" id="CHEBI:24875"/>
        <label>1</label>
    </ligand>
</feature>
<evidence type="ECO:0000313" key="4">
    <source>
        <dbReference type="Proteomes" id="UP000824165"/>
    </source>
</evidence>
<evidence type="ECO:0000256" key="1">
    <source>
        <dbReference type="PIRSR" id="PIRSR004789-50"/>
    </source>
</evidence>
<evidence type="ECO:0000256" key="2">
    <source>
        <dbReference type="PIRSR" id="PIRSR004789-51"/>
    </source>
</evidence>
<dbReference type="Proteomes" id="UP000824165">
    <property type="component" value="Unassembled WGS sequence"/>
</dbReference>
<sequence>MRIFCIGDVVSAAGRDMLFKHIEDLKYKKNIDLCIANGENASHGHGMARASYLEMCRAGVDGFTMGNHTWNTKEIIPILENEENVIRPINFHPSCPGSGAMILTSKSGARIGVINTAGRVFMDQCHVSPFEITAEKAAELKKKTDAVIVDFHAEATSEKQAMGYFLDGLAGAVFGTHTHVQTADERILPKGTGYITDLGMTGPAESVLGMNYEVIVNRFVTGMPQKFEIAAGTAQLNGCIFELDDKTGLCTGIERVFIRNDR</sequence>
<dbReference type="InterPro" id="IPR029052">
    <property type="entry name" value="Metallo-depent_PP-like"/>
</dbReference>
<organism evidence="3 4">
    <name type="scientific">Candidatus Ornithomonoglobus intestinigallinarum</name>
    <dbReference type="NCBI Taxonomy" id="2840894"/>
    <lineage>
        <taxon>Bacteria</taxon>
        <taxon>Bacillati</taxon>
        <taxon>Bacillota</taxon>
        <taxon>Clostridia</taxon>
        <taxon>Candidatus Ornithomonoglobus</taxon>
    </lineage>
</organism>
<name>A0A9D1H4G7_9FIRM</name>
<dbReference type="PANTHER" id="PTHR36303:SF1">
    <property type="entry name" value="2',3'-CYCLIC-NUCLEOTIDE 2'-PHOSPHODIESTERASE"/>
    <property type="match status" value="1"/>
</dbReference>
<protein>
    <submittedName>
        <fullName evidence="3">TIGR00282 family metallophosphoesterase</fullName>
    </submittedName>
</protein>
<dbReference type="InterPro" id="IPR005235">
    <property type="entry name" value="YmdB-like"/>
</dbReference>
<dbReference type="PIRSF" id="PIRSF004789">
    <property type="entry name" value="DR1281"/>
    <property type="match status" value="1"/>
</dbReference>
<feature type="binding site" evidence="2">
    <location>
        <position position="8"/>
    </location>
    <ligand>
        <name>Fe cation</name>
        <dbReference type="ChEBI" id="CHEBI:24875"/>
        <label>1</label>
    </ligand>
</feature>
<dbReference type="AlphaFoldDB" id="A0A9D1H4G7"/>
<feature type="binding site" evidence="2">
    <location>
        <position position="39"/>
    </location>
    <ligand>
        <name>Fe cation</name>
        <dbReference type="ChEBI" id="CHEBI:24875"/>
        <label>2</label>
    </ligand>
</feature>
<feature type="binding site" evidence="2">
    <location>
        <position position="152"/>
    </location>
    <ligand>
        <name>Fe cation</name>
        <dbReference type="ChEBI" id="CHEBI:24875"/>
        <label>2</label>
    </ligand>
</feature>
<feature type="binding site" evidence="2">
    <location>
        <position position="179"/>
    </location>
    <ligand>
        <name>Fe cation</name>
        <dbReference type="ChEBI" id="CHEBI:24875"/>
        <label>1</label>
    </ligand>
</feature>
<comment type="caution">
    <text evidence="3">The sequence shown here is derived from an EMBL/GenBank/DDBJ whole genome shotgun (WGS) entry which is preliminary data.</text>
</comment>
<dbReference type="SUPFAM" id="SSF56300">
    <property type="entry name" value="Metallo-dependent phosphatases"/>
    <property type="match status" value="1"/>
</dbReference>
<evidence type="ECO:0000313" key="3">
    <source>
        <dbReference type="EMBL" id="HIT85512.1"/>
    </source>
</evidence>
<dbReference type="Pfam" id="PF13277">
    <property type="entry name" value="YmdB"/>
    <property type="match status" value="1"/>
</dbReference>
<reference evidence="3" key="2">
    <citation type="journal article" date="2021" name="PeerJ">
        <title>Extensive microbial diversity within the chicken gut microbiome revealed by metagenomics and culture.</title>
        <authorList>
            <person name="Gilroy R."/>
            <person name="Ravi A."/>
            <person name="Getino M."/>
            <person name="Pursley I."/>
            <person name="Horton D.L."/>
            <person name="Alikhan N.F."/>
            <person name="Baker D."/>
            <person name="Gharbi K."/>
            <person name="Hall N."/>
            <person name="Watson M."/>
            <person name="Adriaenssens E.M."/>
            <person name="Foster-Nyarko E."/>
            <person name="Jarju S."/>
            <person name="Secka A."/>
            <person name="Antonio M."/>
            <person name="Oren A."/>
            <person name="Chaudhuri R.R."/>
            <person name="La Ragione R."/>
            <person name="Hildebrand F."/>
            <person name="Pallen M.J."/>
        </authorList>
    </citation>
    <scope>NUCLEOTIDE SEQUENCE</scope>
    <source>
        <strain evidence="3">CHK181-108</strain>
    </source>
</reference>
<proteinExistence type="predicted"/>
<feature type="active site" description="Proton donor" evidence="1">
    <location>
        <position position="68"/>
    </location>
</feature>
<accession>A0A9D1H4G7</accession>
<feature type="binding site" evidence="2">
    <location>
        <position position="177"/>
    </location>
    <ligand>
        <name>Fe cation</name>
        <dbReference type="ChEBI" id="CHEBI:24875"/>
        <label>2</label>
    </ligand>
</feature>
<dbReference type="NCBIfam" id="TIGR00282">
    <property type="entry name" value="TIGR00282 family metallophosphoesterase"/>
    <property type="match status" value="1"/>
</dbReference>